<keyword evidence="8" id="KW-1133">Transmembrane helix</keyword>
<dbReference type="Gene3D" id="1.10.287.130">
    <property type="match status" value="1"/>
</dbReference>
<dbReference type="InterPro" id="IPR050428">
    <property type="entry name" value="TCS_sensor_his_kinase"/>
</dbReference>
<dbReference type="InterPro" id="IPR003661">
    <property type="entry name" value="HisK_dim/P_dom"/>
</dbReference>
<keyword evidence="14" id="KW-1185">Reference proteome</keyword>
<dbReference type="InterPro" id="IPR003594">
    <property type="entry name" value="HATPase_dom"/>
</dbReference>
<dbReference type="Pfam" id="PF00672">
    <property type="entry name" value="HAMP"/>
    <property type="match status" value="1"/>
</dbReference>
<dbReference type="EC" id="2.7.13.3" evidence="3"/>
<protein>
    <recommendedName>
        <fullName evidence="3">histidine kinase</fullName>
        <ecNumber evidence="3">2.7.13.3</ecNumber>
    </recommendedName>
</protein>
<dbReference type="PANTHER" id="PTHR45436:SF8">
    <property type="entry name" value="HISTIDINE KINASE"/>
    <property type="match status" value="1"/>
</dbReference>
<evidence type="ECO:0000256" key="10">
    <source>
        <dbReference type="ARBA" id="ARBA00023136"/>
    </source>
</evidence>
<dbReference type="SMART" id="SM00304">
    <property type="entry name" value="HAMP"/>
    <property type="match status" value="1"/>
</dbReference>
<dbReference type="OrthoDB" id="1931120at2"/>
<dbReference type="CDD" id="cd06225">
    <property type="entry name" value="HAMP"/>
    <property type="match status" value="1"/>
</dbReference>
<evidence type="ECO:0000256" key="7">
    <source>
        <dbReference type="ARBA" id="ARBA00022777"/>
    </source>
</evidence>
<dbReference type="PROSITE" id="PS50109">
    <property type="entry name" value="HIS_KIN"/>
    <property type="match status" value="1"/>
</dbReference>
<dbReference type="InterPro" id="IPR003660">
    <property type="entry name" value="HAMP_dom"/>
</dbReference>
<dbReference type="KEGG" id="afy:BW247_04305"/>
<dbReference type="SUPFAM" id="SSF158472">
    <property type="entry name" value="HAMP domain-like"/>
    <property type="match status" value="1"/>
</dbReference>
<evidence type="ECO:0000259" key="12">
    <source>
        <dbReference type="PROSITE" id="PS50885"/>
    </source>
</evidence>
<organism evidence="13 14">
    <name type="scientific">Acidihalobacter ferrooxydans</name>
    <dbReference type="NCBI Taxonomy" id="1765967"/>
    <lineage>
        <taxon>Bacteria</taxon>
        <taxon>Pseudomonadati</taxon>
        <taxon>Pseudomonadota</taxon>
        <taxon>Gammaproteobacteria</taxon>
        <taxon>Chromatiales</taxon>
        <taxon>Ectothiorhodospiraceae</taxon>
        <taxon>Acidihalobacter</taxon>
    </lineage>
</organism>
<keyword evidence="6" id="KW-0812">Transmembrane</keyword>
<dbReference type="SMART" id="SM00388">
    <property type="entry name" value="HisKA"/>
    <property type="match status" value="1"/>
</dbReference>
<dbReference type="AlphaFoldDB" id="A0A1P8UEZ2"/>
<dbReference type="Gene3D" id="6.10.340.10">
    <property type="match status" value="1"/>
</dbReference>
<evidence type="ECO:0000256" key="6">
    <source>
        <dbReference type="ARBA" id="ARBA00022692"/>
    </source>
</evidence>
<dbReference type="SUPFAM" id="SSF55874">
    <property type="entry name" value="ATPase domain of HSP90 chaperone/DNA topoisomerase II/histidine kinase"/>
    <property type="match status" value="1"/>
</dbReference>
<dbReference type="PROSITE" id="PS50885">
    <property type="entry name" value="HAMP"/>
    <property type="match status" value="1"/>
</dbReference>
<proteinExistence type="predicted"/>
<dbReference type="EMBL" id="CP019434">
    <property type="protein sequence ID" value="APZ42405.1"/>
    <property type="molecule type" value="Genomic_DNA"/>
</dbReference>
<dbReference type="PANTHER" id="PTHR45436">
    <property type="entry name" value="SENSOR HISTIDINE KINASE YKOH"/>
    <property type="match status" value="1"/>
</dbReference>
<evidence type="ECO:0000256" key="3">
    <source>
        <dbReference type="ARBA" id="ARBA00012438"/>
    </source>
</evidence>
<evidence type="ECO:0000256" key="9">
    <source>
        <dbReference type="ARBA" id="ARBA00023012"/>
    </source>
</evidence>
<evidence type="ECO:0000256" key="1">
    <source>
        <dbReference type="ARBA" id="ARBA00000085"/>
    </source>
</evidence>
<dbReference type="RefSeq" id="WP_076835994.1">
    <property type="nucleotide sequence ID" value="NZ_CP019434.1"/>
</dbReference>
<evidence type="ECO:0000256" key="4">
    <source>
        <dbReference type="ARBA" id="ARBA00022553"/>
    </source>
</evidence>
<comment type="catalytic activity">
    <reaction evidence="1">
        <text>ATP + protein L-histidine = ADP + protein N-phospho-L-histidine.</text>
        <dbReference type="EC" id="2.7.13.3"/>
    </reaction>
</comment>
<dbReference type="InterPro" id="IPR005467">
    <property type="entry name" value="His_kinase_dom"/>
</dbReference>
<keyword evidence="5" id="KW-0808">Transferase</keyword>
<evidence type="ECO:0000256" key="5">
    <source>
        <dbReference type="ARBA" id="ARBA00022679"/>
    </source>
</evidence>
<dbReference type="STRING" id="1765967.BW247_04305"/>
<dbReference type="Gene3D" id="3.30.565.10">
    <property type="entry name" value="Histidine kinase-like ATPase, C-terminal domain"/>
    <property type="match status" value="1"/>
</dbReference>
<dbReference type="InterPro" id="IPR004358">
    <property type="entry name" value="Sig_transdc_His_kin-like_C"/>
</dbReference>
<evidence type="ECO:0000313" key="14">
    <source>
        <dbReference type="Proteomes" id="UP000243807"/>
    </source>
</evidence>
<dbReference type="Pfam" id="PF02518">
    <property type="entry name" value="HATPase_c"/>
    <property type="match status" value="1"/>
</dbReference>
<evidence type="ECO:0000256" key="2">
    <source>
        <dbReference type="ARBA" id="ARBA00004370"/>
    </source>
</evidence>
<dbReference type="InterPro" id="IPR036890">
    <property type="entry name" value="HATPase_C_sf"/>
</dbReference>
<feature type="domain" description="Histidine kinase" evidence="11">
    <location>
        <begin position="240"/>
        <end position="455"/>
    </location>
</feature>
<keyword evidence="10" id="KW-0472">Membrane</keyword>
<gene>
    <name evidence="13" type="ORF">BW247_04305</name>
</gene>
<dbReference type="SMART" id="SM00387">
    <property type="entry name" value="HATPase_c"/>
    <property type="match status" value="1"/>
</dbReference>
<accession>A0A1P8UEZ2</accession>
<dbReference type="GO" id="GO:0005886">
    <property type="term" value="C:plasma membrane"/>
    <property type="evidence" value="ECO:0007669"/>
    <property type="project" value="TreeGrafter"/>
</dbReference>
<keyword evidence="9" id="KW-0902">Two-component regulatory system</keyword>
<name>A0A1P8UEZ2_9GAMM</name>
<sequence length="473" mass="51137">MRPTEIWRSTALRAALLTAALSLLAFVLVGAVAFGLMQRELLHEQDQALRETFAVFANAYEHEDGRRDFTDTLRAYMRAAPHRQRLFRARSAQGRVLAGNFTPQHALSDGWLSVPGTALGLNTDTHYRLLTGRVHDLTLTVGASQHSIDALETFASQGFALALLFLALIALGGGGWLGVRAQRRLDAIGRTMDRVAAGDLAARVPRSGRGDDIDRLAAQLNQALDRLQATVEGIRQVSVDIAHDLKTPLGRLKIRLLDAQERQARGEKTVEALDAALAQADQLNTTFEALLRIARLEGGAREARFACVDLHEVAATLHEIYAEVAADGGMTLETAYRATQAASVRGDRELLVQLGANLIENALRHCPAGTRIELAVETEGDGVALVVRDDGPGIPAAERERVLRRFYRLDKSRTRPGSGLGLSLVKAIAGFHGARLALEDARPGLRVSVLFFADTCSADTCAADARGPSALYP</sequence>
<dbReference type="InterPro" id="IPR036097">
    <property type="entry name" value="HisK_dim/P_sf"/>
</dbReference>
<dbReference type="GO" id="GO:0000155">
    <property type="term" value="F:phosphorelay sensor kinase activity"/>
    <property type="evidence" value="ECO:0007669"/>
    <property type="project" value="InterPro"/>
</dbReference>
<feature type="domain" description="HAMP" evidence="12">
    <location>
        <begin position="179"/>
        <end position="232"/>
    </location>
</feature>
<evidence type="ECO:0000256" key="8">
    <source>
        <dbReference type="ARBA" id="ARBA00022989"/>
    </source>
</evidence>
<dbReference type="Proteomes" id="UP000243807">
    <property type="component" value="Chromosome"/>
</dbReference>
<comment type="subcellular location">
    <subcellularLocation>
        <location evidence="2">Membrane</location>
    </subcellularLocation>
</comment>
<evidence type="ECO:0000313" key="13">
    <source>
        <dbReference type="EMBL" id="APZ42405.1"/>
    </source>
</evidence>
<dbReference type="PRINTS" id="PR00344">
    <property type="entry name" value="BCTRLSENSOR"/>
</dbReference>
<keyword evidence="7" id="KW-0418">Kinase</keyword>
<reference evidence="13 14" key="1">
    <citation type="submission" date="2017-01" db="EMBL/GenBank/DDBJ databases">
        <title>Draft sequence of Acidihalobacter ferrooxidans strain DSM 14175 (strain V8).</title>
        <authorList>
            <person name="Khaleque H.N."/>
            <person name="Ramsay J.P."/>
            <person name="Murphy R.J.T."/>
            <person name="Kaksonen A.H."/>
            <person name="Boxall N.J."/>
            <person name="Watkin E.L.J."/>
        </authorList>
    </citation>
    <scope>NUCLEOTIDE SEQUENCE [LARGE SCALE GENOMIC DNA]</scope>
    <source>
        <strain evidence="13 14">V8</strain>
    </source>
</reference>
<evidence type="ECO:0000259" key="11">
    <source>
        <dbReference type="PROSITE" id="PS50109"/>
    </source>
</evidence>
<keyword evidence="4" id="KW-0597">Phosphoprotein</keyword>
<dbReference type="SUPFAM" id="SSF47384">
    <property type="entry name" value="Homodimeric domain of signal transducing histidine kinase"/>
    <property type="match status" value="1"/>
</dbReference>